<dbReference type="AlphaFoldDB" id="A0A091BBW0"/>
<dbReference type="EMBL" id="AWXU01000022">
    <property type="protein sequence ID" value="KFN50153.1"/>
    <property type="molecule type" value="Genomic_DNA"/>
</dbReference>
<evidence type="ECO:0000313" key="3">
    <source>
        <dbReference type="Proteomes" id="UP000029391"/>
    </source>
</evidence>
<gene>
    <name evidence="2" type="ORF">P873_07910</name>
</gene>
<reference evidence="2 3" key="1">
    <citation type="submission" date="2013-09" db="EMBL/GenBank/DDBJ databases">
        <title>Genome sequencing of Arenimonas composti.</title>
        <authorList>
            <person name="Chen F."/>
            <person name="Wang G."/>
        </authorList>
    </citation>
    <scope>NUCLEOTIDE SEQUENCE [LARGE SCALE GENOMIC DNA]</scope>
    <source>
        <strain evidence="2 3">TR7-09</strain>
    </source>
</reference>
<sequence length="156" mass="15767">MLSACAALLATGLAACAPDPADAPPIGAAEVDAASPADTAVMAVRDRVIPGRADGIDTGAAAEVGLIDASDVYARAQVEFRLAHHDARERLLAALEVCDGKQDPEPCAARALRAYDAEVADIGRRTGLRADEIVPLDFAGGVGDGLPVVLAGGNRG</sequence>
<feature type="chain" id="PRO_5001871031" description="DUF4398 domain-containing protein" evidence="1">
    <location>
        <begin position="18"/>
        <end position="156"/>
    </location>
</feature>
<protein>
    <recommendedName>
        <fullName evidence="4">DUF4398 domain-containing protein</fullName>
    </recommendedName>
</protein>
<evidence type="ECO:0000313" key="2">
    <source>
        <dbReference type="EMBL" id="KFN50153.1"/>
    </source>
</evidence>
<organism evidence="2 3">
    <name type="scientific">Arenimonas composti TR7-09 = DSM 18010</name>
    <dbReference type="NCBI Taxonomy" id="1121013"/>
    <lineage>
        <taxon>Bacteria</taxon>
        <taxon>Pseudomonadati</taxon>
        <taxon>Pseudomonadota</taxon>
        <taxon>Gammaproteobacteria</taxon>
        <taxon>Lysobacterales</taxon>
        <taxon>Lysobacteraceae</taxon>
        <taxon>Arenimonas</taxon>
    </lineage>
</organism>
<comment type="caution">
    <text evidence="2">The sequence shown here is derived from an EMBL/GenBank/DDBJ whole genome shotgun (WGS) entry which is preliminary data.</text>
</comment>
<accession>A0A091BBW0</accession>
<dbReference type="Proteomes" id="UP000029391">
    <property type="component" value="Unassembled WGS sequence"/>
</dbReference>
<dbReference type="STRING" id="1121013.GCA_000426365_01777"/>
<name>A0A091BBW0_9GAMM</name>
<evidence type="ECO:0008006" key="4">
    <source>
        <dbReference type="Google" id="ProtNLM"/>
    </source>
</evidence>
<keyword evidence="3" id="KW-1185">Reference proteome</keyword>
<proteinExistence type="predicted"/>
<evidence type="ECO:0000256" key="1">
    <source>
        <dbReference type="SAM" id="SignalP"/>
    </source>
</evidence>
<keyword evidence="1" id="KW-0732">Signal</keyword>
<feature type="signal peptide" evidence="1">
    <location>
        <begin position="1"/>
        <end position="17"/>
    </location>
</feature>